<evidence type="ECO:0000313" key="3">
    <source>
        <dbReference type="Proteomes" id="UP000256269"/>
    </source>
</evidence>
<reference evidence="2 3" key="1">
    <citation type="submission" date="2018-08" db="EMBL/GenBank/DDBJ databases">
        <title>Genomic Encyclopedia of Archaeal and Bacterial Type Strains, Phase II (KMG-II): from individual species to whole genera.</title>
        <authorList>
            <person name="Goeker M."/>
        </authorList>
    </citation>
    <scope>NUCLEOTIDE SEQUENCE [LARGE SCALE GENOMIC DNA]</scope>
    <source>
        <strain evidence="2 3">DSM 45791</strain>
    </source>
</reference>
<accession>A0A3E0GUJ7</accession>
<keyword evidence="1" id="KW-0862">Zinc</keyword>
<keyword evidence="1" id="KW-0479">Metal-binding</keyword>
<feature type="binding site" evidence="1">
    <location>
        <position position="186"/>
    </location>
    <ligand>
        <name>Zn(2+)</name>
        <dbReference type="ChEBI" id="CHEBI:29105"/>
    </ligand>
</feature>
<evidence type="ECO:0000313" key="2">
    <source>
        <dbReference type="EMBL" id="REH27101.1"/>
    </source>
</evidence>
<dbReference type="GO" id="GO:0031179">
    <property type="term" value="P:peptide modification"/>
    <property type="evidence" value="ECO:0007669"/>
    <property type="project" value="InterPro"/>
</dbReference>
<dbReference type="Proteomes" id="UP000256269">
    <property type="component" value="Unassembled WGS sequence"/>
</dbReference>
<keyword evidence="3" id="KW-1185">Reference proteome</keyword>
<dbReference type="Gene3D" id="1.50.10.20">
    <property type="match status" value="1"/>
</dbReference>
<protein>
    <submittedName>
        <fullName evidence="2">Lanthionine synthetase-like protein</fullName>
    </submittedName>
</protein>
<proteinExistence type="predicted"/>
<gene>
    <name evidence="2" type="ORF">BCF44_13073</name>
</gene>
<name>A0A3E0GUJ7_9PSEU</name>
<dbReference type="AlphaFoldDB" id="A0A3E0GUJ7"/>
<dbReference type="Pfam" id="PF05147">
    <property type="entry name" value="LANC_like"/>
    <property type="match status" value="1"/>
</dbReference>
<organism evidence="2 3">
    <name type="scientific">Kutzneria buriramensis</name>
    <dbReference type="NCBI Taxonomy" id="1045776"/>
    <lineage>
        <taxon>Bacteria</taxon>
        <taxon>Bacillati</taxon>
        <taxon>Actinomycetota</taxon>
        <taxon>Actinomycetes</taxon>
        <taxon>Pseudonocardiales</taxon>
        <taxon>Pseudonocardiaceae</taxon>
        <taxon>Kutzneria</taxon>
    </lineage>
</organism>
<comment type="caution">
    <text evidence="2">The sequence shown here is derived from an EMBL/GenBank/DDBJ whole genome shotgun (WGS) entry which is preliminary data.</text>
</comment>
<dbReference type="SUPFAM" id="SSF158745">
    <property type="entry name" value="LanC-like"/>
    <property type="match status" value="1"/>
</dbReference>
<feature type="binding site" evidence="1">
    <location>
        <position position="139"/>
    </location>
    <ligand>
        <name>Zn(2+)</name>
        <dbReference type="ChEBI" id="CHEBI:29105"/>
    </ligand>
</feature>
<dbReference type="RefSeq" id="WP_170218192.1">
    <property type="nucleotide sequence ID" value="NZ_CP144375.1"/>
</dbReference>
<feature type="binding site" evidence="1">
    <location>
        <position position="187"/>
    </location>
    <ligand>
        <name>Zn(2+)</name>
        <dbReference type="ChEBI" id="CHEBI:29105"/>
    </ligand>
</feature>
<dbReference type="GO" id="GO:0046872">
    <property type="term" value="F:metal ion binding"/>
    <property type="evidence" value="ECO:0007669"/>
    <property type="project" value="UniProtKB-KW"/>
</dbReference>
<evidence type="ECO:0000256" key="1">
    <source>
        <dbReference type="PIRSR" id="PIRSR607822-1"/>
    </source>
</evidence>
<dbReference type="InterPro" id="IPR007822">
    <property type="entry name" value="LANC-like"/>
</dbReference>
<dbReference type="EMBL" id="QUNO01000030">
    <property type="protein sequence ID" value="REH27101.1"/>
    <property type="molecule type" value="Genomic_DNA"/>
</dbReference>
<sequence>MLATLLAGSSDRAVLAAVRSAVPEWLSAAVRPMPRVGLHGGMAGTLFGLGLVARLHPPVSRLSQRVAGWLGERRFEEFDLISGAVGACLAGYEQPVWFDGEDTGMAHGAAGVLVVSPQPELTAWLLKRAYVGQRRQGWCYGVPGITWALWNAGARTDAVRLMRSLCQTFDPDVNLYGRDADRLGICHGAAGVMLIADAFVREGVTGAVGLRDLMITYLTDRLDLLPDLDDTLLLGAPGVLSALFTVEDADRTWLRCLGLR</sequence>